<dbReference type="Pfam" id="PF10665">
    <property type="entry name" value="Minor_capsid_1"/>
    <property type="match status" value="1"/>
</dbReference>
<dbReference type="EMBL" id="NFIE01000013">
    <property type="protein sequence ID" value="OUN88450.1"/>
    <property type="molecule type" value="Genomic_DNA"/>
</dbReference>
<gene>
    <name evidence="1" type="ORF">B5G02_06630</name>
</gene>
<dbReference type="OrthoDB" id="3192121at2"/>
<dbReference type="InterPro" id="IPR019612">
    <property type="entry name" value="Minor_capsid_put"/>
</dbReference>
<sequence>MAWLRPIPARLLSDSCLVREPAVDGGFGEPRAISHVRFERAQSVVANAHRSADAGTGTLFVDAVMSAGAFEIPAGSRVEVHGRSYVAAKVSRFEGFNGRVHHWEVELR</sequence>
<name>A0A1Y3Y2B7_9ACTN</name>
<dbReference type="Proteomes" id="UP000195781">
    <property type="component" value="Unassembled WGS sequence"/>
</dbReference>
<keyword evidence="2" id="KW-1185">Reference proteome</keyword>
<evidence type="ECO:0000313" key="2">
    <source>
        <dbReference type="Proteomes" id="UP000195781"/>
    </source>
</evidence>
<comment type="caution">
    <text evidence="1">The sequence shown here is derived from an EMBL/GenBank/DDBJ whole genome shotgun (WGS) entry which is preliminary data.</text>
</comment>
<evidence type="ECO:0000313" key="1">
    <source>
        <dbReference type="EMBL" id="OUN88450.1"/>
    </source>
</evidence>
<reference evidence="2" key="1">
    <citation type="submission" date="2017-04" db="EMBL/GenBank/DDBJ databases">
        <title>Function of individual gut microbiota members based on whole genome sequencing of pure cultures obtained from chicken caecum.</title>
        <authorList>
            <person name="Medvecky M."/>
            <person name="Cejkova D."/>
            <person name="Polansky O."/>
            <person name="Karasova D."/>
            <person name="Kubasova T."/>
            <person name="Cizek A."/>
            <person name="Rychlik I."/>
        </authorList>
    </citation>
    <scope>NUCLEOTIDE SEQUENCE [LARGE SCALE GENOMIC DNA]</scope>
    <source>
        <strain evidence="2">An5</strain>
    </source>
</reference>
<protein>
    <submittedName>
        <fullName evidence="1">Minor capsid protein</fullName>
    </submittedName>
</protein>
<accession>A0A1Y3Y2B7</accession>
<organism evidence="1 2">
    <name type="scientific">[Collinsella] massiliensis</name>
    <dbReference type="NCBI Taxonomy" id="1232426"/>
    <lineage>
        <taxon>Bacteria</taxon>
        <taxon>Bacillati</taxon>
        <taxon>Actinomycetota</taxon>
        <taxon>Coriobacteriia</taxon>
        <taxon>Coriobacteriales</taxon>
        <taxon>Coriobacteriaceae</taxon>
        <taxon>Enorma</taxon>
    </lineage>
</organism>
<dbReference type="RefSeq" id="WP_094335661.1">
    <property type="nucleotide sequence ID" value="NZ_NFIE01000013.1"/>
</dbReference>
<dbReference type="AlphaFoldDB" id="A0A1Y3Y2B7"/>
<proteinExistence type="predicted"/>